<keyword evidence="4 11" id="KW-0548">Nucleotidyltransferase</keyword>
<organism evidence="11 12">
    <name type="scientific">Allorhodopirellula solitaria</name>
    <dbReference type="NCBI Taxonomy" id="2527987"/>
    <lineage>
        <taxon>Bacteria</taxon>
        <taxon>Pseudomonadati</taxon>
        <taxon>Planctomycetota</taxon>
        <taxon>Planctomycetia</taxon>
        <taxon>Pirellulales</taxon>
        <taxon>Pirellulaceae</taxon>
        <taxon>Allorhodopirellula</taxon>
    </lineage>
</organism>
<keyword evidence="8" id="KW-0694">RNA-binding</keyword>
<feature type="domain" description="Poly A polymerase head" evidence="9">
    <location>
        <begin position="32"/>
        <end position="161"/>
    </location>
</feature>
<evidence type="ECO:0000259" key="9">
    <source>
        <dbReference type="Pfam" id="PF01743"/>
    </source>
</evidence>
<evidence type="ECO:0000256" key="1">
    <source>
        <dbReference type="ARBA" id="ARBA00001946"/>
    </source>
</evidence>
<dbReference type="SUPFAM" id="SSF81891">
    <property type="entry name" value="Poly A polymerase C-terminal region-like"/>
    <property type="match status" value="1"/>
</dbReference>
<evidence type="ECO:0000313" key="11">
    <source>
        <dbReference type="EMBL" id="TWT74333.1"/>
    </source>
</evidence>
<dbReference type="GO" id="GO:0008033">
    <property type="term" value="P:tRNA processing"/>
    <property type="evidence" value="ECO:0007669"/>
    <property type="project" value="UniProtKB-KW"/>
</dbReference>
<evidence type="ECO:0000256" key="5">
    <source>
        <dbReference type="ARBA" id="ARBA00022723"/>
    </source>
</evidence>
<dbReference type="GO" id="GO:0000049">
    <property type="term" value="F:tRNA binding"/>
    <property type="evidence" value="ECO:0007669"/>
    <property type="project" value="TreeGrafter"/>
</dbReference>
<evidence type="ECO:0000256" key="6">
    <source>
        <dbReference type="ARBA" id="ARBA00022741"/>
    </source>
</evidence>
<comment type="similarity">
    <text evidence="8">Belongs to the tRNA nucleotidyltransferase/poly(A) polymerase family.</text>
</comment>
<dbReference type="SUPFAM" id="SSF81301">
    <property type="entry name" value="Nucleotidyltransferase"/>
    <property type="match status" value="1"/>
</dbReference>
<keyword evidence="5" id="KW-0479">Metal-binding</keyword>
<reference evidence="11 12" key="1">
    <citation type="submission" date="2019-02" db="EMBL/GenBank/DDBJ databases">
        <title>Deep-cultivation of Planctomycetes and their phenomic and genomic characterization uncovers novel biology.</title>
        <authorList>
            <person name="Wiegand S."/>
            <person name="Jogler M."/>
            <person name="Boedeker C."/>
            <person name="Pinto D."/>
            <person name="Vollmers J."/>
            <person name="Rivas-Marin E."/>
            <person name="Kohn T."/>
            <person name="Peeters S.H."/>
            <person name="Heuer A."/>
            <person name="Rast P."/>
            <person name="Oberbeckmann S."/>
            <person name="Bunk B."/>
            <person name="Jeske O."/>
            <person name="Meyerdierks A."/>
            <person name="Storesund J.E."/>
            <person name="Kallscheuer N."/>
            <person name="Luecker S."/>
            <person name="Lage O.M."/>
            <person name="Pohl T."/>
            <person name="Merkel B.J."/>
            <person name="Hornburger P."/>
            <person name="Mueller R.-W."/>
            <person name="Bruemmer F."/>
            <person name="Labrenz M."/>
            <person name="Spormann A.M."/>
            <person name="Op Den Camp H."/>
            <person name="Overmann J."/>
            <person name="Amann R."/>
            <person name="Jetten M.S.M."/>
            <person name="Mascher T."/>
            <person name="Medema M.H."/>
            <person name="Devos D.P."/>
            <person name="Kaster A.-K."/>
            <person name="Ovreas L."/>
            <person name="Rohde M."/>
            <person name="Galperin M.Y."/>
            <person name="Jogler C."/>
        </authorList>
    </citation>
    <scope>NUCLEOTIDE SEQUENCE [LARGE SCALE GENOMIC DNA]</scope>
    <source>
        <strain evidence="11 12">CA85</strain>
    </source>
</reference>
<evidence type="ECO:0000256" key="4">
    <source>
        <dbReference type="ARBA" id="ARBA00022695"/>
    </source>
</evidence>
<dbReference type="InterPro" id="IPR002646">
    <property type="entry name" value="PolA_pol_head_dom"/>
</dbReference>
<keyword evidence="3" id="KW-0819">tRNA processing</keyword>
<keyword evidence="6" id="KW-0547">Nucleotide-binding</keyword>
<dbReference type="Pfam" id="PF12627">
    <property type="entry name" value="PolyA_pol_RNAbd"/>
    <property type="match status" value="1"/>
</dbReference>
<evidence type="ECO:0000256" key="2">
    <source>
        <dbReference type="ARBA" id="ARBA00022679"/>
    </source>
</evidence>
<dbReference type="Gene3D" id="1.10.3090.10">
    <property type="entry name" value="cca-adding enzyme, domain 2"/>
    <property type="match status" value="1"/>
</dbReference>
<dbReference type="PANTHER" id="PTHR46173:SF1">
    <property type="entry name" value="CCA TRNA NUCLEOTIDYLTRANSFERASE 1, MITOCHONDRIAL"/>
    <property type="match status" value="1"/>
</dbReference>
<dbReference type="InterPro" id="IPR032828">
    <property type="entry name" value="PolyA_RNA-bd"/>
</dbReference>
<comment type="cofactor">
    <cofactor evidence="1">
        <name>Mg(2+)</name>
        <dbReference type="ChEBI" id="CHEBI:18420"/>
    </cofactor>
</comment>
<comment type="caution">
    <text evidence="11">The sequence shown here is derived from an EMBL/GenBank/DDBJ whole genome shotgun (WGS) entry which is preliminary data.</text>
</comment>
<feature type="domain" description="tRNA nucleotidyltransferase/poly(A) polymerase RNA and SrmB- binding" evidence="10">
    <location>
        <begin position="188"/>
        <end position="249"/>
    </location>
</feature>
<evidence type="ECO:0000256" key="7">
    <source>
        <dbReference type="ARBA" id="ARBA00022842"/>
    </source>
</evidence>
<evidence type="ECO:0000256" key="8">
    <source>
        <dbReference type="RuleBase" id="RU003953"/>
    </source>
</evidence>
<evidence type="ECO:0000313" key="12">
    <source>
        <dbReference type="Proteomes" id="UP000318053"/>
    </source>
</evidence>
<dbReference type="InterPro" id="IPR050264">
    <property type="entry name" value="Bact_CCA-adding_enz_type3_sf"/>
</dbReference>
<dbReference type="PANTHER" id="PTHR46173">
    <property type="entry name" value="CCA TRNA NUCLEOTIDYLTRANSFERASE 1, MITOCHONDRIAL"/>
    <property type="match status" value="1"/>
</dbReference>
<keyword evidence="2 8" id="KW-0808">Transferase</keyword>
<dbReference type="GO" id="GO:0000166">
    <property type="term" value="F:nucleotide binding"/>
    <property type="evidence" value="ECO:0007669"/>
    <property type="project" value="UniProtKB-KW"/>
</dbReference>
<dbReference type="Pfam" id="PF01743">
    <property type="entry name" value="PolyA_pol"/>
    <property type="match status" value="1"/>
</dbReference>
<sequence>MEFPTSVLQSAPAREAIRIVDRLRDNGFLAVLAGGCVRDALLGRTPKDFDVATEATPDSVQRVFGKRHTIAFGASFGVIGVIPPRSKDGSRESLPPTEVATFRADGTYSDGRRPDHVTYGTAEADAARRDFTINGLFYDPAEDAILDYVDGIADLQSMHLRTIGEADRRFDEDKLRMLRAVRFVTTLGLSVESATLAAIHQHADSLRVVSGERIGAEMRRVMCQGDAGRGLQLLVDTGLSRHVWPGLDAMNWAKLRSCWQRLPEITFETAMATTLSVLSSEAAEAQASLKSLARRWKLSTVEQRAIIAAIEWAPRVVQCVDEPWSNLQPILVNRDVDVIVAVAQAIAEDGAGISRAQRELQREPATLNPPPLLSGDDLIEMGLTPGQNFRTWLAEIRRLQLDDRLCTREDAVAWVRQQT</sequence>
<evidence type="ECO:0000256" key="3">
    <source>
        <dbReference type="ARBA" id="ARBA00022694"/>
    </source>
</evidence>
<dbReference type="GO" id="GO:0004810">
    <property type="term" value="F:CCA tRNA nucleotidyltransferase activity"/>
    <property type="evidence" value="ECO:0007669"/>
    <property type="project" value="UniProtKB-EC"/>
</dbReference>
<dbReference type="EMBL" id="SJPK01000002">
    <property type="protein sequence ID" value="TWT74333.1"/>
    <property type="molecule type" value="Genomic_DNA"/>
</dbReference>
<dbReference type="EC" id="2.7.7.72" evidence="11"/>
<dbReference type="AlphaFoldDB" id="A0A5C5YH39"/>
<dbReference type="OrthoDB" id="9805698at2"/>
<dbReference type="RefSeq" id="WP_146390321.1">
    <property type="nucleotide sequence ID" value="NZ_SJPK01000002.1"/>
</dbReference>
<protein>
    <submittedName>
        <fullName evidence="11">tRNA nucleotidyltransferase/poly(A) polymerase</fullName>
        <ecNumber evidence="11">2.7.7.72</ecNumber>
    </submittedName>
</protein>
<dbReference type="GO" id="GO:0046872">
    <property type="term" value="F:metal ion binding"/>
    <property type="evidence" value="ECO:0007669"/>
    <property type="project" value="UniProtKB-KW"/>
</dbReference>
<accession>A0A5C5YH39</accession>
<keyword evidence="12" id="KW-1185">Reference proteome</keyword>
<dbReference type="Proteomes" id="UP000318053">
    <property type="component" value="Unassembled WGS sequence"/>
</dbReference>
<keyword evidence="7" id="KW-0460">Magnesium</keyword>
<dbReference type="Gene3D" id="3.30.460.10">
    <property type="entry name" value="Beta Polymerase, domain 2"/>
    <property type="match status" value="1"/>
</dbReference>
<proteinExistence type="inferred from homology"/>
<gene>
    <name evidence="11" type="ORF">CA85_12210</name>
</gene>
<dbReference type="CDD" id="cd05398">
    <property type="entry name" value="NT_ClassII-CCAase"/>
    <property type="match status" value="1"/>
</dbReference>
<evidence type="ECO:0000259" key="10">
    <source>
        <dbReference type="Pfam" id="PF12627"/>
    </source>
</evidence>
<name>A0A5C5YH39_9BACT</name>
<dbReference type="InterPro" id="IPR043519">
    <property type="entry name" value="NT_sf"/>
</dbReference>